<dbReference type="InterPro" id="IPR001732">
    <property type="entry name" value="UDP-Glc/GDP-Man_DH_N"/>
</dbReference>
<reference evidence="6 7" key="1">
    <citation type="submission" date="2023-11" db="EMBL/GenBank/DDBJ databases">
        <authorList>
            <person name="Xu M."/>
            <person name="Jiang T."/>
        </authorList>
    </citation>
    <scope>NUCLEOTIDE SEQUENCE [LARGE SCALE GENOMIC DNA]</scope>
    <source>
        <strain evidence="6 7">SD</strain>
    </source>
</reference>
<evidence type="ECO:0000256" key="2">
    <source>
        <dbReference type="ARBA" id="ARBA00023027"/>
    </source>
</evidence>
<keyword evidence="4" id="KW-0732">Signal</keyword>
<dbReference type="PIRSF" id="PIRSF000124">
    <property type="entry name" value="UDPglc_GDPman_dh"/>
    <property type="match status" value="1"/>
</dbReference>
<evidence type="ECO:0000259" key="5">
    <source>
        <dbReference type="SMART" id="SM00984"/>
    </source>
</evidence>
<accession>A0ABU4VLB8</accession>
<keyword evidence="7" id="KW-1185">Reference proteome</keyword>
<dbReference type="EMBL" id="JAXAVX010000003">
    <property type="protein sequence ID" value="MDX8151726.1"/>
    <property type="molecule type" value="Genomic_DNA"/>
</dbReference>
<dbReference type="InterPro" id="IPR028359">
    <property type="entry name" value="UDP_ManNAc/GlcNAc_DH"/>
</dbReference>
<dbReference type="Proteomes" id="UP001277761">
    <property type="component" value="Unassembled WGS sequence"/>
</dbReference>
<dbReference type="InterPro" id="IPR036220">
    <property type="entry name" value="UDP-Glc/GDP-Man_DH_C_sf"/>
</dbReference>
<organism evidence="6 7">
    <name type="scientific">Patulibacter brassicae</name>
    <dbReference type="NCBI Taxonomy" id="1705717"/>
    <lineage>
        <taxon>Bacteria</taxon>
        <taxon>Bacillati</taxon>
        <taxon>Actinomycetota</taxon>
        <taxon>Thermoleophilia</taxon>
        <taxon>Solirubrobacterales</taxon>
        <taxon>Patulibacteraceae</taxon>
        <taxon>Patulibacter</taxon>
    </lineage>
</organism>
<keyword evidence="1" id="KW-0560">Oxidoreductase</keyword>
<dbReference type="RefSeq" id="WP_319953880.1">
    <property type="nucleotide sequence ID" value="NZ_JAXAVX010000003.1"/>
</dbReference>
<dbReference type="SUPFAM" id="SSF51735">
    <property type="entry name" value="NAD(P)-binding Rossmann-fold domains"/>
    <property type="match status" value="1"/>
</dbReference>
<name>A0ABU4VLB8_9ACTN</name>
<dbReference type="InterPro" id="IPR036291">
    <property type="entry name" value="NAD(P)-bd_dom_sf"/>
</dbReference>
<evidence type="ECO:0000256" key="4">
    <source>
        <dbReference type="SAM" id="SignalP"/>
    </source>
</evidence>
<feature type="signal peptide" evidence="4">
    <location>
        <begin position="1"/>
        <end position="19"/>
    </location>
</feature>
<gene>
    <name evidence="6" type="ORF">SK069_08990</name>
</gene>
<dbReference type="Gene3D" id="3.40.50.720">
    <property type="entry name" value="NAD(P)-binding Rossmann-like Domain"/>
    <property type="match status" value="2"/>
</dbReference>
<comment type="caution">
    <text evidence="6">The sequence shown here is derived from an EMBL/GenBank/DDBJ whole genome shotgun (WGS) entry which is preliminary data.</text>
</comment>
<sequence length="452" mass="46427">MRVVVVALGKIGLPLAAFAAGRGHEVVGCDIDRGVVALVNDAQEPFPGEGGLAEALADAVPAGRLSATTDTVAAIAAGGGADLVLVVPPLIVDADAQPDWRAIDAALTAVGAGLARAAQEGGTAAGPDGEPPSIVVETTLPVGSTRARVAPLLERISGLREGVDFHAAHSPERVYSGRIFRDLETYPKLVGGLDPAGEARTAQRYRRLLNGEEAAARPATEDPIEVRSLGGAEAAELTKLAETTYRDLNIAFANELAQHADRIGVDVQAVIDAANSQPFSHIHRPGVAVGGHCIPVYPRFYLAGDPGASLPAAARAVNEAMPAYAVGLLAGLLDGDLRGRTVLVLGAAYRGDVKETAFSGVFGLRDALAAAGARAVVADPLYADEELEALDLEPWRGGPVDGAILQADHAAYRTLVPADVPGARAVVDGRGVLDTDAWHAAGIPVRRIGAGR</sequence>
<dbReference type="InterPro" id="IPR008927">
    <property type="entry name" value="6-PGluconate_DH-like_C_sf"/>
</dbReference>
<evidence type="ECO:0000256" key="3">
    <source>
        <dbReference type="PIRNR" id="PIRNR000124"/>
    </source>
</evidence>
<protein>
    <submittedName>
        <fullName evidence="6">Nucleotide sugar dehydrogenase</fullName>
    </submittedName>
</protein>
<dbReference type="Pfam" id="PF00984">
    <property type="entry name" value="UDPG_MGDP_dh"/>
    <property type="match status" value="1"/>
</dbReference>
<dbReference type="PANTHER" id="PTHR43491">
    <property type="entry name" value="UDP-N-ACETYL-D-MANNOSAMINE DEHYDROGENASE"/>
    <property type="match status" value="1"/>
</dbReference>
<feature type="domain" description="UDP-glucose/GDP-mannose dehydrogenase C-terminal" evidence="5">
    <location>
        <begin position="343"/>
        <end position="435"/>
    </location>
</feature>
<dbReference type="SUPFAM" id="SSF48179">
    <property type="entry name" value="6-phosphogluconate dehydrogenase C-terminal domain-like"/>
    <property type="match status" value="1"/>
</dbReference>
<feature type="chain" id="PRO_5046511616" evidence="4">
    <location>
        <begin position="20"/>
        <end position="452"/>
    </location>
</feature>
<evidence type="ECO:0000256" key="1">
    <source>
        <dbReference type="ARBA" id="ARBA00023002"/>
    </source>
</evidence>
<dbReference type="PANTHER" id="PTHR43491:SF5">
    <property type="entry name" value="UDP-N-ACETYL-D-MANNOSAMINE DEHYDROGENASE"/>
    <property type="match status" value="1"/>
</dbReference>
<dbReference type="PIRSF" id="PIRSF500136">
    <property type="entry name" value="UDP_ManNAc_DH"/>
    <property type="match status" value="1"/>
</dbReference>
<dbReference type="InterPro" id="IPR017476">
    <property type="entry name" value="UDP-Glc/GDP-Man"/>
</dbReference>
<evidence type="ECO:0000313" key="6">
    <source>
        <dbReference type="EMBL" id="MDX8151726.1"/>
    </source>
</evidence>
<keyword evidence="2" id="KW-0520">NAD</keyword>
<dbReference type="NCBIfam" id="TIGR03026">
    <property type="entry name" value="NDP-sugDHase"/>
    <property type="match status" value="1"/>
</dbReference>
<dbReference type="InterPro" id="IPR014027">
    <property type="entry name" value="UDP-Glc/GDP-Man_DH_C"/>
</dbReference>
<dbReference type="SMART" id="SM00984">
    <property type="entry name" value="UDPG_MGDP_dh_C"/>
    <property type="match status" value="1"/>
</dbReference>
<comment type="similarity">
    <text evidence="3">Belongs to the UDP-glucose/GDP-mannose dehydrogenase family.</text>
</comment>
<dbReference type="SUPFAM" id="SSF52413">
    <property type="entry name" value="UDP-glucose/GDP-mannose dehydrogenase C-terminal domain"/>
    <property type="match status" value="1"/>
</dbReference>
<evidence type="ECO:0000313" key="7">
    <source>
        <dbReference type="Proteomes" id="UP001277761"/>
    </source>
</evidence>
<dbReference type="InterPro" id="IPR014026">
    <property type="entry name" value="UDP-Glc/GDP-Man_DH_dimer"/>
</dbReference>
<dbReference type="Pfam" id="PF03721">
    <property type="entry name" value="UDPG_MGDP_dh_N"/>
    <property type="match status" value="1"/>
</dbReference>
<proteinExistence type="inferred from homology"/>